<reference evidence="1" key="1">
    <citation type="submission" date="2023-07" db="EMBL/GenBank/DDBJ databases">
        <title>The genome sequence of Rhodocytophaga aerolata KACC 12507.</title>
        <authorList>
            <person name="Zhang X."/>
        </authorList>
    </citation>
    <scope>NUCLEOTIDE SEQUENCE</scope>
    <source>
        <strain evidence="1">KACC 12507</strain>
    </source>
</reference>
<dbReference type="RefSeq" id="WP_302040325.1">
    <property type="nucleotide sequence ID" value="NZ_JAUKPO010000020.1"/>
</dbReference>
<dbReference type="EMBL" id="JAUKPO010000020">
    <property type="protein sequence ID" value="MDO1449521.1"/>
    <property type="molecule type" value="Genomic_DNA"/>
</dbReference>
<gene>
    <name evidence="1" type="ORF">Q0590_24810</name>
</gene>
<proteinExistence type="predicted"/>
<evidence type="ECO:0000313" key="2">
    <source>
        <dbReference type="Proteomes" id="UP001168528"/>
    </source>
</evidence>
<protein>
    <submittedName>
        <fullName evidence="1">Uncharacterized protein</fullName>
    </submittedName>
</protein>
<accession>A0ABT8RBP0</accession>
<comment type="caution">
    <text evidence="1">The sequence shown here is derived from an EMBL/GenBank/DDBJ whole genome shotgun (WGS) entry which is preliminary data.</text>
</comment>
<dbReference type="Proteomes" id="UP001168528">
    <property type="component" value="Unassembled WGS sequence"/>
</dbReference>
<sequence length="210" mass="23840">MPAPKKYRHQAQLDSLFANQGIRVKSFPEELQDEIKEWNRAWVEKGKPNENKELTSWSNEISAQIDEHLSQFDVSLEEEEEVMELIRSNATIPAPVETEQAPVIVPVTLPVETPIETQQVQVIEPATLSVETPKAATKQPRQKLSERMSGIEKALERLYDTGKVEYSKAELIQAGFDPGFFGWTSTGWHNGKFFDVKKPKKSTAYTIVKL</sequence>
<name>A0ABT8RBP0_9BACT</name>
<evidence type="ECO:0000313" key="1">
    <source>
        <dbReference type="EMBL" id="MDO1449521.1"/>
    </source>
</evidence>
<organism evidence="1 2">
    <name type="scientific">Rhodocytophaga aerolata</name>
    <dbReference type="NCBI Taxonomy" id="455078"/>
    <lineage>
        <taxon>Bacteria</taxon>
        <taxon>Pseudomonadati</taxon>
        <taxon>Bacteroidota</taxon>
        <taxon>Cytophagia</taxon>
        <taxon>Cytophagales</taxon>
        <taxon>Rhodocytophagaceae</taxon>
        <taxon>Rhodocytophaga</taxon>
    </lineage>
</organism>
<keyword evidence="2" id="KW-1185">Reference proteome</keyword>